<dbReference type="InterPro" id="IPR029787">
    <property type="entry name" value="Nucleotide_cyclase"/>
</dbReference>
<dbReference type="Gene3D" id="3.30.70.1230">
    <property type="entry name" value="Nucleotide cyclase"/>
    <property type="match status" value="1"/>
</dbReference>
<organism evidence="1 2">
    <name type="scientific">Nocardioides soli</name>
    <dbReference type="NCBI Taxonomy" id="1036020"/>
    <lineage>
        <taxon>Bacteria</taxon>
        <taxon>Bacillati</taxon>
        <taxon>Actinomycetota</taxon>
        <taxon>Actinomycetes</taxon>
        <taxon>Propionibacteriales</taxon>
        <taxon>Nocardioidaceae</taxon>
        <taxon>Nocardioides</taxon>
    </lineage>
</organism>
<keyword evidence="2" id="KW-1185">Reference proteome</keyword>
<proteinExistence type="predicted"/>
<dbReference type="Proteomes" id="UP000589626">
    <property type="component" value="Unassembled WGS sequence"/>
</dbReference>
<dbReference type="EMBL" id="JACHWR010000002">
    <property type="protein sequence ID" value="MBB3042875.1"/>
    <property type="molecule type" value="Genomic_DNA"/>
</dbReference>
<sequence>MTPLRQHELVYLLSSPDPALNKRGLQRICDAIEAGYKVDLRRDPQVLTLIGFLKSSEDPAVRLWLSKLIGLLRDPAWWPWLAARLGKETRPENVTWSYGALSAISGTFSAREALEAVGHDSARPVFELASDYFRTTRPVDPTLLKVAMDADEPLTHQWLGMRHGRTPAAVPLAVMRELTTSDDELVVEYSLWAAHRDPHANLTHVRIDPTDFEMLPPNVRRWYTRLLVRDPGNHLPYLDIVKSAMNDANPLVREGVALGFANTPMPRLLADDVAAWIDREPDDVVRLALERVVLRHRRWKPFRQHAALVDRAWVARSESSTRSPAKILQTPRTRLTRKGPTLDAIPIIDSDSTEHVYALGVDTVGFSKRTDAEQYTIFRDLLDALHHDENVSSQFATDLCVLPTGDGFFVCLRQPANRLTPLLLALSLARTFESLRTYQLRFGVHAGPAMWITMRGGSVQVISSALNWTARVMGAAGEGQVMISDSFYRDIAYPARDRLAGVTFAREDGHATKHGEPLGVWSVRAAQVQQDD</sequence>
<evidence type="ECO:0000313" key="1">
    <source>
        <dbReference type="EMBL" id="MBB3042875.1"/>
    </source>
</evidence>
<reference evidence="1 2" key="1">
    <citation type="submission" date="2020-08" db="EMBL/GenBank/DDBJ databases">
        <title>Sequencing the genomes of 1000 actinobacteria strains.</title>
        <authorList>
            <person name="Klenk H.-P."/>
        </authorList>
    </citation>
    <scope>NUCLEOTIDE SEQUENCE [LARGE SCALE GENOMIC DNA]</scope>
    <source>
        <strain evidence="1 2">DSM 105498</strain>
    </source>
</reference>
<evidence type="ECO:0008006" key="3">
    <source>
        <dbReference type="Google" id="ProtNLM"/>
    </source>
</evidence>
<accession>A0A7W4Z2R4</accession>
<protein>
    <recommendedName>
        <fullName evidence="3">Guanylate cyclase domain-containing protein</fullName>
    </recommendedName>
</protein>
<comment type="caution">
    <text evidence="1">The sequence shown here is derived from an EMBL/GenBank/DDBJ whole genome shotgun (WGS) entry which is preliminary data.</text>
</comment>
<evidence type="ECO:0000313" key="2">
    <source>
        <dbReference type="Proteomes" id="UP000589626"/>
    </source>
</evidence>
<name>A0A7W4Z2R4_9ACTN</name>
<dbReference type="RefSeq" id="WP_183592793.1">
    <property type="nucleotide sequence ID" value="NZ_JACHWR010000002.1"/>
</dbReference>
<dbReference type="SUPFAM" id="SSF55073">
    <property type="entry name" value="Nucleotide cyclase"/>
    <property type="match status" value="1"/>
</dbReference>
<dbReference type="AlphaFoldDB" id="A0A7W4Z2R4"/>
<gene>
    <name evidence="1" type="ORF">FHU40_002693</name>
</gene>